<reference evidence="5" key="1">
    <citation type="submission" date="2017-08" db="EMBL/GenBank/DDBJ databases">
        <authorList>
            <person name="Minaev M."/>
            <person name="Kurbakov K.A."/>
            <person name="Solodovnikova G.I."/>
            <person name="Kuznetsova O.A."/>
            <person name="Lisitsyn A.B."/>
        </authorList>
    </citation>
    <scope>NUCLEOTIDE SEQUENCE</scope>
    <source>
        <strain evidence="5">80</strain>
    </source>
</reference>
<dbReference type="Proteomes" id="UP000216825">
    <property type="component" value="Chromosome"/>
</dbReference>
<evidence type="ECO:0000313" key="5">
    <source>
        <dbReference type="EMBL" id="QMS57399.1"/>
    </source>
</evidence>
<dbReference type="SMART" id="SM00563">
    <property type="entry name" value="PlsC"/>
    <property type="match status" value="1"/>
</dbReference>
<dbReference type="PANTHER" id="PTHR10434">
    <property type="entry name" value="1-ACYL-SN-GLYCEROL-3-PHOSPHATE ACYLTRANSFERASE"/>
    <property type="match status" value="1"/>
</dbReference>
<organism evidence="5 6">
    <name type="scientific">Kocuria varians</name>
    <name type="common">Micrococcus varians</name>
    <dbReference type="NCBI Taxonomy" id="1272"/>
    <lineage>
        <taxon>Bacteria</taxon>
        <taxon>Bacillati</taxon>
        <taxon>Actinomycetota</taxon>
        <taxon>Actinomycetes</taxon>
        <taxon>Micrococcales</taxon>
        <taxon>Micrococcaceae</taxon>
        <taxon>Kocuria</taxon>
    </lineage>
</organism>
<name>A0A7D7Q1B2_KOCVA</name>
<dbReference type="EC" id="2.3.1.-" evidence="5"/>
<reference evidence="5" key="2">
    <citation type="submission" date="2020-07" db="EMBL/GenBank/DDBJ databases">
        <title>Genome of starter culture bacteria Kocuria salsicia reveals its technological properties and safety for usage in meat industry.</title>
        <authorList>
            <person name="Michael M."/>
            <person name="Konstantin K."/>
            <person name="Evgenii K."/>
            <person name="Galina S."/>
            <person name="Oksana K."/>
            <person name="Andrei L."/>
        </authorList>
    </citation>
    <scope>NUCLEOTIDE SEQUENCE [LARGE SCALE GENOMIC DNA]</scope>
    <source>
        <strain evidence="5">80</strain>
    </source>
</reference>
<gene>
    <name evidence="5" type="primary">plsC_2</name>
    <name evidence="5" type="ORF">CIB50_0002138</name>
</gene>
<dbReference type="SUPFAM" id="SSF69593">
    <property type="entry name" value="Glycerol-3-phosphate (1)-acyltransferase"/>
    <property type="match status" value="1"/>
</dbReference>
<keyword evidence="1 5" id="KW-0808">Transferase</keyword>
<dbReference type="GO" id="GO:0006654">
    <property type="term" value="P:phosphatidic acid biosynthetic process"/>
    <property type="evidence" value="ECO:0007669"/>
    <property type="project" value="TreeGrafter"/>
</dbReference>
<evidence type="ECO:0000259" key="4">
    <source>
        <dbReference type="SMART" id="SM00563"/>
    </source>
</evidence>
<evidence type="ECO:0000256" key="3">
    <source>
        <dbReference type="SAM" id="MobiDB-lite"/>
    </source>
</evidence>
<feature type="domain" description="Phospholipid/glycerol acyltransferase" evidence="4">
    <location>
        <begin position="41"/>
        <end position="159"/>
    </location>
</feature>
<dbReference type="GO" id="GO:0003841">
    <property type="term" value="F:1-acylglycerol-3-phosphate O-acyltransferase activity"/>
    <property type="evidence" value="ECO:0007669"/>
    <property type="project" value="TreeGrafter"/>
</dbReference>
<protein>
    <submittedName>
        <fullName evidence="5">1-acyl-sn-glycerol-3-phosphate acyltransferase</fullName>
        <ecNumber evidence="5">2.3.1.-</ecNumber>
    </submittedName>
</protein>
<dbReference type="Pfam" id="PF01553">
    <property type="entry name" value="Acyltransferase"/>
    <property type="match status" value="1"/>
</dbReference>
<accession>A0A7D7Q1B2</accession>
<dbReference type="InterPro" id="IPR002123">
    <property type="entry name" value="Plipid/glycerol_acylTrfase"/>
</dbReference>
<dbReference type="CDD" id="cd07989">
    <property type="entry name" value="LPLAT_AGPAT-like"/>
    <property type="match status" value="1"/>
</dbReference>
<dbReference type="PANTHER" id="PTHR10434:SF55">
    <property type="entry name" value="POSSIBLE ACYLTRANSFERASE"/>
    <property type="match status" value="1"/>
</dbReference>
<proteinExistence type="predicted"/>
<dbReference type="AlphaFoldDB" id="A0A7D7Q1B2"/>
<dbReference type="RefSeq" id="WP_055083404.1">
    <property type="nucleotide sequence ID" value="NZ_CP059343.1"/>
</dbReference>
<feature type="compositionally biased region" description="Low complexity" evidence="3">
    <location>
        <begin position="249"/>
        <end position="269"/>
    </location>
</feature>
<sequence>MSRTSQRSVFRLLAAVVIPVYRSLAVPRWSGQENFPAEGGFVVVSNHVTEIDPITVAYSVYKAGIMPRFLAKESLFRVPVVGTVLKRTGQVPVYRGSTRAKDSLVAARAELDSGGAIIVYPEGTITRDPHMWPMRGRTGAARLALETGVPVVPMAHWGDQEILYRDPQGHRTFSAWPPKRVTGTIGAPLHPEDLVPGGLARPGHPSPEELAHATEVLMAAVTRLTGELRGETPPSEPFDPRRDAAQGPGATTADAASAEAADTADDGASPAEARRASDAAPGSAPVADPGAPLGNAGGSVAP</sequence>
<dbReference type="EMBL" id="CP059343">
    <property type="protein sequence ID" value="QMS57399.1"/>
    <property type="molecule type" value="Genomic_DNA"/>
</dbReference>
<evidence type="ECO:0000256" key="2">
    <source>
        <dbReference type="ARBA" id="ARBA00023315"/>
    </source>
</evidence>
<keyword evidence="6" id="KW-1185">Reference proteome</keyword>
<evidence type="ECO:0000256" key="1">
    <source>
        <dbReference type="ARBA" id="ARBA00022679"/>
    </source>
</evidence>
<keyword evidence="2 5" id="KW-0012">Acyltransferase</keyword>
<dbReference type="GO" id="GO:0005886">
    <property type="term" value="C:plasma membrane"/>
    <property type="evidence" value="ECO:0007669"/>
    <property type="project" value="TreeGrafter"/>
</dbReference>
<dbReference type="KEGG" id="kvr:CIB50_0002138"/>
<evidence type="ECO:0000313" key="6">
    <source>
        <dbReference type="Proteomes" id="UP000216825"/>
    </source>
</evidence>
<feature type="region of interest" description="Disordered" evidence="3">
    <location>
        <begin position="228"/>
        <end position="302"/>
    </location>
</feature>